<feature type="transmembrane region" description="Helical" evidence="11">
    <location>
        <begin position="7"/>
        <end position="28"/>
    </location>
</feature>
<dbReference type="PANTHER" id="PTHR10031">
    <property type="entry name" value="ATP SYNTHASE LIPID-BINDING PROTEIN, MITOCHONDRIAL"/>
    <property type="match status" value="1"/>
</dbReference>
<dbReference type="FunFam" id="1.20.20.10:FF:000008">
    <property type="entry name" value="ATPase subunit 9 homolog"/>
    <property type="match status" value="1"/>
</dbReference>
<gene>
    <name evidence="13" type="primary">atp9</name>
    <name evidence="13" type="ORF">EP29_g06</name>
</gene>
<keyword evidence="8 11" id="KW-0406">Ion transport</keyword>
<comment type="subunit">
    <text evidence="11">F-type ATPases have 2 components, CF(1) - the catalytic core - and CF(0) - the membrane proton channel. CF(1) has five subunits: alpha(3), beta(3), gamma(1), delta(1), epsilon(1). CF(0) has three main subunits: a, b and c.</text>
</comment>
<name>A0A076VF61_9CHLO</name>
<evidence type="ECO:0000256" key="10">
    <source>
        <dbReference type="ARBA" id="ARBA00023136"/>
    </source>
</evidence>
<keyword evidence="11 13" id="KW-0496">Mitochondrion</keyword>
<keyword evidence="7 11" id="KW-1133">Transmembrane helix</keyword>
<dbReference type="GO" id="GO:0015078">
    <property type="term" value="F:proton transmembrane transporter activity"/>
    <property type="evidence" value="ECO:0007669"/>
    <property type="project" value="InterPro"/>
</dbReference>
<keyword evidence="10 11" id="KW-0472">Membrane</keyword>
<geneLocation type="mitochondrion" evidence="13"/>
<dbReference type="InterPro" id="IPR038662">
    <property type="entry name" value="ATP_synth_F0_csu_sf"/>
</dbReference>
<comment type="subcellular location">
    <subcellularLocation>
        <location evidence="1">Membrane</location>
        <topology evidence="1">Multi-pass membrane protein</topology>
    </subcellularLocation>
    <subcellularLocation>
        <location evidence="11">Mitochondrion membrane</location>
        <topology evidence="11">Multi-pass membrane protein</topology>
    </subcellularLocation>
</comment>
<keyword evidence="4" id="KW-0138">CF(0)</keyword>
<dbReference type="PRINTS" id="PR00124">
    <property type="entry name" value="ATPASEC"/>
</dbReference>
<dbReference type="GO" id="GO:0045259">
    <property type="term" value="C:proton-transporting ATP synthase complex"/>
    <property type="evidence" value="ECO:0007669"/>
    <property type="project" value="UniProtKB-KW"/>
</dbReference>
<reference evidence="13" key="1">
    <citation type="journal article" date="2014" name="Genome Biol. Evol.">
        <title>Gene arrangement convergence, diverse intron content, and genetic code modifications in mitochondrial genomes of Sphaeropleales (Chlorophyta).</title>
        <authorList>
            <person name="Fucikova K."/>
            <person name="Lewis P.O."/>
            <person name="Gonzalez-Halphen D."/>
            <person name="Lewis L.A."/>
        </authorList>
    </citation>
    <scope>NUCLEOTIDE SEQUENCE</scope>
    <source>
        <strain evidence="13">UTEX 1240</strain>
    </source>
</reference>
<comment type="similarity">
    <text evidence="2 11">Belongs to the ATPase C chain family.</text>
</comment>
<dbReference type="InterPro" id="IPR002379">
    <property type="entry name" value="ATPase_proteolipid_c-like_dom"/>
</dbReference>
<dbReference type="InterPro" id="IPR035921">
    <property type="entry name" value="F/V-ATP_Csub_sf"/>
</dbReference>
<dbReference type="CDD" id="cd18182">
    <property type="entry name" value="ATP-synt_Fo_c_ATP5G3"/>
    <property type="match status" value="1"/>
</dbReference>
<dbReference type="RefSeq" id="YP_009054690.1">
    <property type="nucleotide sequence ID" value="NC_024762.1"/>
</dbReference>
<sequence>MVQAAKLIGAGSALIALAGVGAGIGIVFGSLIQSAGRNPLMAKQLMGYALLGFALCESIALFTLLVAFLILFS</sequence>
<evidence type="ECO:0000256" key="4">
    <source>
        <dbReference type="ARBA" id="ARBA00022547"/>
    </source>
</evidence>
<protein>
    <recommendedName>
        <fullName evidence="11">ATP synthase subunit 9, mitochondrial</fullName>
    </recommendedName>
</protein>
<dbReference type="SUPFAM" id="SSF81333">
    <property type="entry name" value="F1F0 ATP synthase subunit C"/>
    <property type="match status" value="1"/>
</dbReference>
<dbReference type="PANTHER" id="PTHR10031:SF0">
    <property type="entry name" value="ATPASE PROTEIN 9"/>
    <property type="match status" value="1"/>
</dbReference>
<dbReference type="AlphaFoldDB" id="A0A076VF61"/>
<dbReference type="HAMAP" id="MF_01396">
    <property type="entry name" value="ATP_synth_c_bact"/>
    <property type="match status" value="1"/>
</dbReference>
<dbReference type="GO" id="GO:0033177">
    <property type="term" value="C:proton-transporting two-sector ATPase complex, proton-transporting domain"/>
    <property type="evidence" value="ECO:0007669"/>
    <property type="project" value="InterPro"/>
</dbReference>
<dbReference type="InterPro" id="IPR020537">
    <property type="entry name" value="ATP_synth_F0_csu_DDCD_BS"/>
</dbReference>
<evidence type="ECO:0000259" key="12">
    <source>
        <dbReference type="Pfam" id="PF00137"/>
    </source>
</evidence>
<dbReference type="GeneID" id="20160318"/>
<organism evidence="13">
    <name type="scientific">Ourococcus multisporus</name>
    <dbReference type="NCBI Taxonomy" id="132186"/>
    <lineage>
        <taxon>Eukaryota</taxon>
        <taxon>Viridiplantae</taxon>
        <taxon>Chlorophyta</taxon>
        <taxon>core chlorophytes</taxon>
        <taxon>Chlorophyceae</taxon>
        <taxon>CS clade</taxon>
        <taxon>Sphaeropleales</taxon>
        <taxon>Selenastraceae</taxon>
        <taxon>Ourococcus</taxon>
    </lineage>
</organism>
<dbReference type="EMBL" id="KJ806272">
    <property type="protein sequence ID" value="AIK29178.1"/>
    <property type="molecule type" value="Genomic_DNA"/>
</dbReference>
<feature type="domain" description="V-ATPase proteolipid subunit C-like" evidence="12">
    <location>
        <begin position="8"/>
        <end position="70"/>
    </location>
</feature>
<evidence type="ECO:0000256" key="1">
    <source>
        <dbReference type="ARBA" id="ARBA00004141"/>
    </source>
</evidence>
<evidence type="ECO:0000256" key="7">
    <source>
        <dbReference type="ARBA" id="ARBA00022989"/>
    </source>
</evidence>
<dbReference type="Gene3D" id="1.20.20.10">
    <property type="entry name" value="F1F0 ATP synthase subunit C"/>
    <property type="match status" value="1"/>
</dbReference>
<evidence type="ECO:0000256" key="5">
    <source>
        <dbReference type="ARBA" id="ARBA00022692"/>
    </source>
</evidence>
<dbReference type="InterPro" id="IPR000454">
    <property type="entry name" value="ATP_synth_F0_csu"/>
</dbReference>
<evidence type="ECO:0000256" key="3">
    <source>
        <dbReference type="ARBA" id="ARBA00022448"/>
    </source>
</evidence>
<feature type="transmembrane region" description="Helical" evidence="11">
    <location>
        <begin position="48"/>
        <end position="72"/>
    </location>
</feature>
<dbReference type="GO" id="GO:0015986">
    <property type="term" value="P:proton motive force-driven ATP synthesis"/>
    <property type="evidence" value="ECO:0007669"/>
    <property type="project" value="InterPro"/>
</dbReference>
<dbReference type="PROSITE" id="PS00605">
    <property type="entry name" value="ATPASE_C"/>
    <property type="match status" value="1"/>
</dbReference>
<keyword evidence="5 11" id="KW-0812">Transmembrane</keyword>
<dbReference type="GO" id="GO:0008289">
    <property type="term" value="F:lipid binding"/>
    <property type="evidence" value="ECO:0007669"/>
    <property type="project" value="UniProtKB-KW"/>
</dbReference>
<accession>A0A076VF61</accession>
<evidence type="ECO:0000313" key="13">
    <source>
        <dbReference type="EMBL" id="AIK29178.1"/>
    </source>
</evidence>
<dbReference type="GO" id="GO:0031966">
    <property type="term" value="C:mitochondrial membrane"/>
    <property type="evidence" value="ECO:0007669"/>
    <property type="project" value="UniProtKB-SubCell"/>
</dbReference>
<proteinExistence type="inferred from homology"/>
<keyword evidence="9 11" id="KW-0446">Lipid-binding</keyword>
<evidence type="ECO:0000256" key="11">
    <source>
        <dbReference type="RuleBase" id="RU004221"/>
    </source>
</evidence>
<keyword evidence="6 11" id="KW-0375">Hydrogen ion transport</keyword>
<evidence type="ECO:0000256" key="9">
    <source>
        <dbReference type="ARBA" id="ARBA00023121"/>
    </source>
</evidence>
<keyword evidence="3 11" id="KW-0813">Transport</keyword>
<evidence type="ECO:0000256" key="6">
    <source>
        <dbReference type="ARBA" id="ARBA00022781"/>
    </source>
</evidence>
<evidence type="ECO:0000256" key="8">
    <source>
        <dbReference type="ARBA" id="ARBA00023065"/>
    </source>
</evidence>
<evidence type="ECO:0000256" key="2">
    <source>
        <dbReference type="ARBA" id="ARBA00006704"/>
    </source>
</evidence>
<dbReference type="Pfam" id="PF00137">
    <property type="entry name" value="ATP-synt_C"/>
    <property type="match status" value="1"/>
</dbReference>